<dbReference type="SUPFAM" id="SSF81345">
    <property type="entry name" value="ABC transporter involved in vitamin B12 uptake, BtuC"/>
    <property type="match status" value="1"/>
</dbReference>
<feature type="transmembrane region" description="Helical" evidence="8">
    <location>
        <begin position="308"/>
        <end position="327"/>
    </location>
</feature>
<gene>
    <name evidence="9" type="ORF">JIN82_16450</name>
</gene>
<evidence type="ECO:0000256" key="8">
    <source>
        <dbReference type="SAM" id="Phobius"/>
    </source>
</evidence>
<evidence type="ECO:0000313" key="10">
    <source>
        <dbReference type="Proteomes" id="UP000624703"/>
    </source>
</evidence>
<dbReference type="GO" id="GO:0033214">
    <property type="term" value="P:siderophore-iron import into cell"/>
    <property type="evidence" value="ECO:0007669"/>
    <property type="project" value="TreeGrafter"/>
</dbReference>
<accession>A0A8J7MFX5</accession>
<comment type="subcellular location">
    <subcellularLocation>
        <location evidence="1">Cell membrane</location>
        <topology evidence="1">Multi-pass membrane protein</topology>
    </subcellularLocation>
</comment>
<evidence type="ECO:0000256" key="2">
    <source>
        <dbReference type="ARBA" id="ARBA00007935"/>
    </source>
</evidence>
<dbReference type="PANTHER" id="PTHR30472:SF25">
    <property type="entry name" value="ABC TRANSPORTER PERMEASE PROTEIN MJ0876-RELATED"/>
    <property type="match status" value="1"/>
</dbReference>
<dbReference type="InterPro" id="IPR000522">
    <property type="entry name" value="ABC_transptr_permease_BtuC"/>
</dbReference>
<keyword evidence="6 8" id="KW-1133">Transmembrane helix</keyword>
<organism evidence="9 10">
    <name type="scientific">Persicirhabdus sediminis</name>
    <dbReference type="NCBI Taxonomy" id="454144"/>
    <lineage>
        <taxon>Bacteria</taxon>
        <taxon>Pseudomonadati</taxon>
        <taxon>Verrucomicrobiota</taxon>
        <taxon>Verrucomicrobiia</taxon>
        <taxon>Verrucomicrobiales</taxon>
        <taxon>Verrucomicrobiaceae</taxon>
        <taxon>Persicirhabdus</taxon>
    </lineage>
</organism>
<evidence type="ECO:0000256" key="1">
    <source>
        <dbReference type="ARBA" id="ARBA00004651"/>
    </source>
</evidence>
<dbReference type="AlphaFoldDB" id="A0A8J7MFX5"/>
<keyword evidence="5 8" id="KW-0812">Transmembrane</keyword>
<dbReference type="PROSITE" id="PS51257">
    <property type="entry name" value="PROKAR_LIPOPROTEIN"/>
    <property type="match status" value="1"/>
</dbReference>
<evidence type="ECO:0000256" key="4">
    <source>
        <dbReference type="ARBA" id="ARBA00022475"/>
    </source>
</evidence>
<evidence type="ECO:0000256" key="3">
    <source>
        <dbReference type="ARBA" id="ARBA00022448"/>
    </source>
</evidence>
<dbReference type="GO" id="GO:0005886">
    <property type="term" value="C:plasma membrane"/>
    <property type="evidence" value="ECO:0007669"/>
    <property type="project" value="UniProtKB-SubCell"/>
</dbReference>
<dbReference type="Pfam" id="PF01032">
    <property type="entry name" value="FecCD"/>
    <property type="match status" value="1"/>
</dbReference>
<dbReference type="InterPro" id="IPR037294">
    <property type="entry name" value="ABC_BtuC-like"/>
</dbReference>
<dbReference type="FunFam" id="1.10.3470.10:FF:000001">
    <property type="entry name" value="Vitamin B12 ABC transporter permease BtuC"/>
    <property type="match status" value="1"/>
</dbReference>
<feature type="transmembrane region" description="Helical" evidence="8">
    <location>
        <begin position="54"/>
        <end position="75"/>
    </location>
</feature>
<feature type="transmembrane region" description="Helical" evidence="8">
    <location>
        <begin position="147"/>
        <end position="167"/>
    </location>
</feature>
<feature type="transmembrane region" description="Helical" evidence="8">
    <location>
        <begin position="278"/>
        <end position="296"/>
    </location>
</feature>
<keyword evidence="4" id="KW-1003">Cell membrane</keyword>
<proteinExistence type="inferred from homology"/>
<sequence length="329" mass="34981">MVRNRLMLVQLGLLVLSLACLLIAPMLGADFLPWSALADETGRADDQYILKELRLPRVLMAYLCGGGLAICGMVFQAMFRNPLATPFTLGVASGASLGVAIYVWSGVSLVVLGFSGLSIAAMLGALLAIALVYLLTQTQRGFRTSSMLLAGVAISFFFSSVILFIQYMSSMVDSVRIMRWLMGGLDVAGYDAVLSLLPFVLSGAAIMFYFSHDLNLVCSGEELAVARGVDVKKVKLVLFFTTSLLVGAIVSVCGPVGFVGMMVPHICRHLVGADHRGLLPASMMFGGIFLVACDVLARSLIAPAEMPVGILTAMLGGPFFVILLVRAGR</sequence>
<protein>
    <submittedName>
        <fullName evidence="9">Iron ABC transporter permease</fullName>
    </submittedName>
</protein>
<evidence type="ECO:0000313" key="9">
    <source>
        <dbReference type="EMBL" id="MBK1792756.1"/>
    </source>
</evidence>
<keyword evidence="7 8" id="KW-0472">Membrane</keyword>
<evidence type="ECO:0000256" key="7">
    <source>
        <dbReference type="ARBA" id="ARBA00023136"/>
    </source>
</evidence>
<dbReference type="EMBL" id="JAENIM010000047">
    <property type="protein sequence ID" value="MBK1792756.1"/>
    <property type="molecule type" value="Genomic_DNA"/>
</dbReference>
<dbReference type="GO" id="GO:0022857">
    <property type="term" value="F:transmembrane transporter activity"/>
    <property type="evidence" value="ECO:0007669"/>
    <property type="project" value="InterPro"/>
</dbReference>
<evidence type="ECO:0000256" key="5">
    <source>
        <dbReference type="ARBA" id="ARBA00022692"/>
    </source>
</evidence>
<dbReference type="PANTHER" id="PTHR30472">
    <property type="entry name" value="FERRIC ENTEROBACTIN TRANSPORT SYSTEM PERMEASE PROTEIN"/>
    <property type="match status" value="1"/>
</dbReference>
<keyword evidence="10" id="KW-1185">Reference proteome</keyword>
<dbReference type="Gene3D" id="1.10.3470.10">
    <property type="entry name" value="ABC transporter involved in vitamin B12 uptake, BtuC"/>
    <property type="match status" value="1"/>
</dbReference>
<comment type="similarity">
    <text evidence="2">Belongs to the binding-protein-dependent transport system permease family. FecCD subfamily.</text>
</comment>
<feature type="transmembrane region" description="Helical" evidence="8">
    <location>
        <begin position="187"/>
        <end position="210"/>
    </location>
</feature>
<comment type="caution">
    <text evidence="9">The sequence shown here is derived from an EMBL/GenBank/DDBJ whole genome shotgun (WGS) entry which is preliminary data.</text>
</comment>
<feature type="transmembrane region" description="Helical" evidence="8">
    <location>
        <begin position="111"/>
        <end position="135"/>
    </location>
</feature>
<keyword evidence="3" id="KW-0813">Transport</keyword>
<dbReference type="Proteomes" id="UP000624703">
    <property type="component" value="Unassembled WGS sequence"/>
</dbReference>
<evidence type="ECO:0000256" key="6">
    <source>
        <dbReference type="ARBA" id="ARBA00022989"/>
    </source>
</evidence>
<name>A0A8J7MFX5_9BACT</name>
<feature type="transmembrane region" description="Helical" evidence="8">
    <location>
        <begin position="87"/>
        <end position="105"/>
    </location>
</feature>
<feature type="transmembrane region" description="Helical" evidence="8">
    <location>
        <begin position="236"/>
        <end position="258"/>
    </location>
</feature>
<reference evidence="9" key="1">
    <citation type="submission" date="2021-01" db="EMBL/GenBank/DDBJ databases">
        <title>Modified the classification status of verrucomicrobia.</title>
        <authorList>
            <person name="Feng X."/>
        </authorList>
    </citation>
    <scope>NUCLEOTIDE SEQUENCE</scope>
    <source>
        <strain evidence="9">_KCTC 22039</strain>
    </source>
</reference>
<dbReference type="CDD" id="cd06550">
    <property type="entry name" value="TM_ABC_iron-siderophores_like"/>
    <property type="match status" value="1"/>
</dbReference>